<keyword evidence="8 14" id="KW-0641">Proline biosynthesis</keyword>
<dbReference type="NCBIfam" id="TIGR00112">
    <property type="entry name" value="proC"/>
    <property type="match status" value="1"/>
</dbReference>
<dbReference type="Gene3D" id="3.40.50.720">
    <property type="entry name" value="NAD(P)-binding Rossmann-like Domain"/>
    <property type="match status" value="1"/>
</dbReference>
<dbReference type="Pfam" id="PF03807">
    <property type="entry name" value="F420_oxidored"/>
    <property type="match status" value="1"/>
</dbReference>
<keyword evidence="9 13" id="KW-0521">NADP</keyword>
<dbReference type="Proteomes" id="UP000596742">
    <property type="component" value="Unassembled WGS sequence"/>
</dbReference>
<gene>
    <name evidence="17" type="ORF">MGAL_10B035372</name>
</gene>
<comment type="subcellular location">
    <subcellularLocation>
        <location evidence="1">Cytoplasm</location>
    </subcellularLocation>
</comment>
<dbReference type="InterPro" id="IPR053790">
    <property type="entry name" value="P5CR-like_CS"/>
</dbReference>
<dbReference type="PANTHER" id="PTHR11645">
    <property type="entry name" value="PYRROLINE-5-CARBOXYLATE REDUCTASE"/>
    <property type="match status" value="1"/>
</dbReference>
<dbReference type="GO" id="GO:0004735">
    <property type="term" value="F:pyrroline-5-carboxylate reductase activity"/>
    <property type="evidence" value="ECO:0007669"/>
    <property type="project" value="UniProtKB-EC"/>
</dbReference>
<feature type="domain" description="Pyrroline-5-carboxylate reductase catalytic N-terminal" evidence="15">
    <location>
        <begin position="23"/>
        <end position="122"/>
    </location>
</feature>
<comment type="pathway">
    <text evidence="2 14">Amino-acid biosynthesis; L-proline biosynthesis; L-proline from L-glutamate 5-semialdehyde: step 1/1.</text>
</comment>
<comment type="caution">
    <text evidence="17">The sequence shown here is derived from an EMBL/GenBank/DDBJ whole genome shotgun (WGS) entry which is preliminary data.</text>
</comment>
<keyword evidence="7 14" id="KW-0028">Amino-acid biosynthesis</keyword>
<dbReference type="PROSITE" id="PS00521">
    <property type="entry name" value="P5CR"/>
    <property type="match status" value="1"/>
</dbReference>
<dbReference type="HAMAP" id="MF_01925">
    <property type="entry name" value="P5C_reductase"/>
    <property type="match status" value="1"/>
</dbReference>
<comment type="catalytic activity">
    <reaction evidence="11">
        <text>L-proline + NAD(+) = (S)-1-pyrroline-5-carboxylate + NADH + 2 H(+)</text>
        <dbReference type="Rhea" id="RHEA:14105"/>
        <dbReference type="ChEBI" id="CHEBI:15378"/>
        <dbReference type="ChEBI" id="CHEBI:17388"/>
        <dbReference type="ChEBI" id="CHEBI:57540"/>
        <dbReference type="ChEBI" id="CHEBI:57945"/>
        <dbReference type="ChEBI" id="CHEBI:60039"/>
        <dbReference type="EC" id="1.5.1.2"/>
    </reaction>
</comment>
<name>A0A8B6H2Q3_MYTGA</name>
<keyword evidence="18" id="KW-1185">Reference proteome</keyword>
<dbReference type="EMBL" id="UYJE01009377">
    <property type="protein sequence ID" value="VDI72964.1"/>
    <property type="molecule type" value="Genomic_DNA"/>
</dbReference>
<feature type="domain" description="Pyrroline-5-carboxylate reductase dimerisation" evidence="16">
    <location>
        <begin position="185"/>
        <end position="289"/>
    </location>
</feature>
<dbReference type="GO" id="GO:0055129">
    <property type="term" value="P:L-proline biosynthetic process"/>
    <property type="evidence" value="ECO:0007669"/>
    <property type="project" value="UniProtKB-UniPathway"/>
</dbReference>
<dbReference type="Pfam" id="PF14748">
    <property type="entry name" value="P5CR_dimer"/>
    <property type="match status" value="1"/>
</dbReference>
<comment type="similarity">
    <text evidence="3 14">Belongs to the pyrroline-5-carboxylate reductase family.</text>
</comment>
<dbReference type="EC" id="1.5.1.2" evidence="4 14"/>
<evidence type="ECO:0000259" key="16">
    <source>
        <dbReference type="Pfam" id="PF14748"/>
    </source>
</evidence>
<dbReference type="UniPathway" id="UPA00098">
    <property type="reaction ID" value="UER00361"/>
</dbReference>
<evidence type="ECO:0000256" key="2">
    <source>
        <dbReference type="ARBA" id="ARBA00005205"/>
    </source>
</evidence>
<organism evidence="17 18">
    <name type="scientific">Mytilus galloprovincialis</name>
    <name type="common">Mediterranean mussel</name>
    <dbReference type="NCBI Taxonomy" id="29158"/>
    <lineage>
        <taxon>Eukaryota</taxon>
        <taxon>Metazoa</taxon>
        <taxon>Spiralia</taxon>
        <taxon>Lophotrochozoa</taxon>
        <taxon>Mollusca</taxon>
        <taxon>Bivalvia</taxon>
        <taxon>Autobranchia</taxon>
        <taxon>Pteriomorphia</taxon>
        <taxon>Mytilida</taxon>
        <taxon>Mytiloidea</taxon>
        <taxon>Mytilidae</taxon>
        <taxon>Mytilinae</taxon>
        <taxon>Mytilus</taxon>
    </lineage>
</organism>
<protein>
    <recommendedName>
        <fullName evidence="5 14">Pyrroline-5-carboxylate reductase</fullName>
        <ecNumber evidence="4 14">1.5.1.2</ecNumber>
    </recommendedName>
</protein>
<dbReference type="InterPro" id="IPR036291">
    <property type="entry name" value="NAD(P)-bd_dom_sf"/>
</dbReference>
<comment type="catalytic activity">
    <reaction evidence="12 14">
        <text>L-proline + NADP(+) = (S)-1-pyrroline-5-carboxylate + NADPH + 2 H(+)</text>
        <dbReference type="Rhea" id="RHEA:14109"/>
        <dbReference type="ChEBI" id="CHEBI:15378"/>
        <dbReference type="ChEBI" id="CHEBI:17388"/>
        <dbReference type="ChEBI" id="CHEBI:57783"/>
        <dbReference type="ChEBI" id="CHEBI:58349"/>
        <dbReference type="ChEBI" id="CHEBI:60039"/>
        <dbReference type="EC" id="1.5.1.2"/>
    </reaction>
</comment>
<evidence type="ECO:0000313" key="17">
    <source>
        <dbReference type="EMBL" id="VDI72964.1"/>
    </source>
</evidence>
<feature type="binding site" evidence="13">
    <location>
        <position position="80"/>
    </location>
    <ligand>
        <name>NADPH</name>
        <dbReference type="ChEBI" id="CHEBI:57783"/>
    </ligand>
</feature>
<evidence type="ECO:0000256" key="11">
    <source>
        <dbReference type="ARBA" id="ARBA00050547"/>
    </source>
</evidence>
<dbReference type="PIRSF" id="PIRSF000193">
    <property type="entry name" value="Pyrrol-5-carb_rd"/>
    <property type="match status" value="1"/>
</dbReference>
<evidence type="ECO:0000256" key="4">
    <source>
        <dbReference type="ARBA" id="ARBA00012855"/>
    </source>
</evidence>
<evidence type="ECO:0000256" key="3">
    <source>
        <dbReference type="ARBA" id="ARBA00005525"/>
    </source>
</evidence>
<feature type="binding site" evidence="13">
    <location>
        <begin position="27"/>
        <end position="32"/>
    </location>
    <ligand>
        <name>NADP(+)</name>
        <dbReference type="ChEBI" id="CHEBI:58349"/>
    </ligand>
</feature>
<accession>A0A8B6H2Q3</accession>
<evidence type="ECO:0000256" key="8">
    <source>
        <dbReference type="ARBA" id="ARBA00022650"/>
    </source>
</evidence>
<dbReference type="Gene3D" id="1.10.3730.10">
    <property type="entry name" value="ProC C-terminal domain-like"/>
    <property type="match status" value="1"/>
</dbReference>
<dbReference type="FunFam" id="3.40.50.720:FF:000190">
    <property type="entry name" value="Pyrroline-5-carboxylate reductase"/>
    <property type="match status" value="1"/>
</dbReference>
<evidence type="ECO:0000256" key="7">
    <source>
        <dbReference type="ARBA" id="ARBA00022605"/>
    </source>
</evidence>
<evidence type="ECO:0000256" key="10">
    <source>
        <dbReference type="ARBA" id="ARBA00023002"/>
    </source>
</evidence>
<dbReference type="AlphaFoldDB" id="A0A8B6H2Q3"/>
<evidence type="ECO:0000256" key="12">
    <source>
        <dbReference type="ARBA" id="ARBA00052690"/>
    </source>
</evidence>
<evidence type="ECO:0000256" key="9">
    <source>
        <dbReference type="ARBA" id="ARBA00022857"/>
    </source>
</evidence>
<dbReference type="FunFam" id="1.10.3730.10:FF:000001">
    <property type="entry name" value="Pyrroline-5-carboxylate reductase"/>
    <property type="match status" value="1"/>
</dbReference>
<evidence type="ECO:0000256" key="13">
    <source>
        <dbReference type="PIRSR" id="PIRSR000193-1"/>
    </source>
</evidence>
<proteinExistence type="inferred from homology"/>
<dbReference type="PANTHER" id="PTHR11645:SF62">
    <property type="entry name" value="PYRROLINE-5-CARBOXYLATE REDUCTASE"/>
    <property type="match status" value="1"/>
</dbReference>
<dbReference type="OrthoDB" id="10263291at2759"/>
<evidence type="ECO:0000256" key="5">
    <source>
        <dbReference type="ARBA" id="ARBA00021413"/>
    </source>
</evidence>
<dbReference type="InterPro" id="IPR000304">
    <property type="entry name" value="Pyrroline-COOH_reductase"/>
</dbReference>
<evidence type="ECO:0000256" key="6">
    <source>
        <dbReference type="ARBA" id="ARBA00022490"/>
    </source>
</evidence>
<evidence type="ECO:0000256" key="1">
    <source>
        <dbReference type="ARBA" id="ARBA00004496"/>
    </source>
</evidence>
<dbReference type="SUPFAM" id="SSF48179">
    <property type="entry name" value="6-phosphogluconate dehydrogenase C-terminal domain-like"/>
    <property type="match status" value="1"/>
</dbReference>
<evidence type="ECO:0000313" key="18">
    <source>
        <dbReference type="Proteomes" id="UP000596742"/>
    </source>
</evidence>
<dbReference type="SUPFAM" id="SSF51735">
    <property type="entry name" value="NAD(P)-binding Rossmann-fold domains"/>
    <property type="match status" value="1"/>
</dbReference>
<dbReference type="InterPro" id="IPR008927">
    <property type="entry name" value="6-PGluconate_DH-like_C_sf"/>
</dbReference>
<dbReference type="InterPro" id="IPR028939">
    <property type="entry name" value="P5C_Rdtase_cat_N"/>
</dbReference>
<keyword evidence="10 14" id="KW-0560">Oxidoreductase</keyword>
<dbReference type="GO" id="GO:0005737">
    <property type="term" value="C:cytoplasm"/>
    <property type="evidence" value="ECO:0007669"/>
    <property type="project" value="UniProtKB-SubCell"/>
</dbReference>
<evidence type="ECO:0000259" key="15">
    <source>
        <dbReference type="Pfam" id="PF03807"/>
    </source>
</evidence>
<sequence length="294" mass="30683">MQSSITPAAAVCQKRKYVSEDMTIGFIGAGKMAQAMTKGFVTSGIIKGKNITLSDVSASNANPRMLQFVKEFGVTTTQDNKEVVNKSQVVVISVKPNVVNKVLKEVKEHVSKDKIVVSIAAGVPLSTFEQNLPPGSRVVRVMPNITVTVQAAASVVAPGTSVQLHDSELVRELFQSIGICEIGSEYLLDAVTGLSGSGPAYGFIAIESLADGGVNMGLPRDLALKLAAQTLLGAAKMVLESGKHPGQLKDDVCSPGGTTIAAVQSLEKSGFRSCLIGAVEAATLKAQELGSKNK</sequence>
<reference evidence="17" key="1">
    <citation type="submission" date="2018-11" db="EMBL/GenBank/DDBJ databases">
        <authorList>
            <person name="Alioto T."/>
            <person name="Alioto T."/>
        </authorList>
    </citation>
    <scope>NUCLEOTIDE SEQUENCE</scope>
</reference>
<evidence type="ECO:0000256" key="14">
    <source>
        <dbReference type="RuleBase" id="RU003903"/>
    </source>
</evidence>
<dbReference type="InterPro" id="IPR029036">
    <property type="entry name" value="P5CR_dimer"/>
</dbReference>
<keyword evidence="6" id="KW-0963">Cytoplasm</keyword>